<dbReference type="PIRSF" id="PIRSF007023">
    <property type="entry name" value="UDP-Galf_transf"/>
    <property type="match status" value="1"/>
</dbReference>
<dbReference type="Gene3D" id="3.40.50.2000">
    <property type="entry name" value="Glycogen Phosphorylase B"/>
    <property type="match status" value="2"/>
</dbReference>
<gene>
    <name evidence="4" type="ORF">FTRO_0060560</name>
</gene>
<dbReference type="GO" id="GO:0016740">
    <property type="term" value="F:transferase activity"/>
    <property type="evidence" value="ECO:0007669"/>
    <property type="project" value="UniProtKB-KW"/>
</dbReference>
<reference evidence="4" key="1">
    <citation type="journal article" date="2015" name="BMC Genomics">
        <title>Comparative genomics of Fructobacillus spp. and Leuconostoc spp. reveals niche-specific evolution of Fructobacillus spp.</title>
        <authorList>
            <person name="Endo A."/>
            <person name="Tanizawa Y."/>
            <person name="Tanaka N."/>
            <person name="Maeno S."/>
            <person name="Kumar H."/>
            <person name="Shiwa Y."/>
            <person name="Okada S."/>
            <person name="Yoshikawa H."/>
            <person name="Dicks L."/>
            <person name="Nakagawa J."/>
            <person name="Arita M."/>
        </authorList>
    </citation>
    <scope>NUCLEOTIDE SEQUENCE [LARGE SCALE GENOMIC DNA]</scope>
    <source>
        <strain evidence="4">F214-1</strain>
    </source>
</reference>
<dbReference type="InterPro" id="IPR058592">
    <property type="entry name" value="Gtf3_C"/>
</dbReference>
<evidence type="ECO:0000259" key="3">
    <source>
        <dbReference type="Pfam" id="PF26337"/>
    </source>
</evidence>
<evidence type="ECO:0000313" key="4">
    <source>
        <dbReference type="EMBL" id="GAP04600.1"/>
    </source>
</evidence>
<accession>A0A3F3HBY0</accession>
<sequence>MESAIIDFMTNWITQTIEPWMPKGALKAKDDYAKIAQASGFSRLPLERYNDQRFSKTERQKRIEEALKLIVPGDTVVHQFPTYMSADFEAEWLTAIKDKKANYVLLIHDFEPFRVTKANPTEFTLAQKADLIITHSEAMSQSLTKMGVNKKTIVQPLFDYLGPNPPLASYQKILNYAGTWQKAPWLQDYQGPALKLFGNRPKKWRDWQTPADIEWTGNFEPDDIQNHLDSGFGLLWDSDFDTLHYQSYTKINAPHKASLYLKAGLPLIAWQESHIGRLIDRYQIGFTINDLDELEDLMKTLTADQYQSWQANLLPLREQVSEGFFTKTTLEAVTDFFHRS</sequence>
<dbReference type="SUPFAM" id="SSF53756">
    <property type="entry name" value="UDP-Glycosyltransferase/glycogen phosphorylase"/>
    <property type="match status" value="1"/>
</dbReference>
<evidence type="ECO:0000259" key="2">
    <source>
        <dbReference type="Pfam" id="PF26334"/>
    </source>
</evidence>
<proteinExistence type="predicted"/>
<feature type="domain" description="Glucosyltransferase 3-like C-terminal" evidence="3">
    <location>
        <begin position="174"/>
        <end position="331"/>
    </location>
</feature>
<dbReference type="STRING" id="709323.GCA_001047135_01153"/>
<dbReference type="Pfam" id="PF26334">
    <property type="entry name" value="Gtf3_N"/>
    <property type="match status" value="1"/>
</dbReference>
<protein>
    <submittedName>
        <fullName evidence="4">Glycosyltransferase</fullName>
    </submittedName>
</protein>
<dbReference type="Pfam" id="PF26337">
    <property type="entry name" value="Gtf3_C"/>
    <property type="match status" value="1"/>
</dbReference>
<dbReference type="AlphaFoldDB" id="A0A3F3HBY0"/>
<keyword evidence="1 4" id="KW-0808">Transferase</keyword>
<feature type="domain" description="Glucosyltransferase 3-like N-terminal" evidence="2">
    <location>
        <begin position="10"/>
        <end position="156"/>
    </location>
</feature>
<name>A0A3F3HBY0_9LACO</name>
<dbReference type="Proteomes" id="UP000064514">
    <property type="component" value="Unassembled WGS sequence"/>
</dbReference>
<organism evidence="4">
    <name type="scientific">Fructobacillus tropaeoli</name>
    <dbReference type="NCBI Taxonomy" id="709323"/>
    <lineage>
        <taxon>Bacteria</taxon>
        <taxon>Bacillati</taxon>
        <taxon>Bacillota</taxon>
        <taxon>Bacilli</taxon>
        <taxon>Lactobacillales</taxon>
        <taxon>Lactobacillaceae</taxon>
        <taxon>Fructobacillus</taxon>
    </lineage>
</organism>
<dbReference type="InterPro" id="IPR058591">
    <property type="entry name" value="Gtf3_N"/>
</dbReference>
<evidence type="ECO:0000256" key="1">
    <source>
        <dbReference type="ARBA" id="ARBA00022679"/>
    </source>
</evidence>
<dbReference type="EMBL" id="DF968083">
    <property type="protein sequence ID" value="GAP04600.1"/>
    <property type="molecule type" value="Genomic_DNA"/>
</dbReference>